<gene>
    <name evidence="3" type="ORF">GCM10010218_56900</name>
</gene>
<feature type="chain" id="PRO_5036972741" description="ATP nucleotide 3'-pyrophosphokinase" evidence="2">
    <location>
        <begin position="33"/>
        <end position="282"/>
    </location>
</feature>
<keyword evidence="4" id="KW-1185">Reference proteome</keyword>
<organism evidence="3 4">
    <name type="scientific">Streptomyces mashuensis</name>
    <dbReference type="NCBI Taxonomy" id="33904"/>
    <lineage>
        <taxon>Bacteria</taxon>
        <taxon>Bacillati</taxon>
        <taxon>Actinomycetota</taxon>
        <taxon>Actinomycetes</taxon>
        <taxon>Kitasatosporales</taxon>
        <taxon>Streptomycetaceae</taxon>
        <taxon>Streptomyces</taxon>
    </lineage>
</organism>
<proteinExistence type="predicted"/>
<dbReference type="RefSeq" id="WP_229891622.1">
    <property type="nucleotide sequence ID" value="NZ_BNBD01000016.1"/>
</dbReference>
<evidence type="ECO:0000313" key="4">
    <source>
        <dbReference type="Proteomes" id="UP000638313"/>
    </source>
</evidence>
<evidence type="ECO:0000256" key="1">
    <source>
        <dbReference type="SAM" id="MobiDB-lite"/>
    </source>
</evidence>
<name>A0A919EG19_9ACTN</name>
<feature type="region of interest" description="Disordered" evidence="1">
    <location>
        <begin position="31"/>
        <end position="73"/>
    </location>
</feature>
<feature type="compositionally biased region" description="Pro residues" evidence="1">
    <location>
        <begin position="37"/>
        <end position="51"/>
    </location>
</feature>
<feature type="signal peptide" evidence="2">
    <location>
        <begin position="1"/>
        <end position="32"/>
    </location>
</feature>
<keyword evidence="2" id="KW-0732">Signal</keyword>
<dbReference type="Proteomes" id="UP000638313">
    <property type="component" value="Unassembled WGS sequence"/>
</dbReference>
<comment type="caution">
    <text evidence="3">The sequence shown here is derived from an EMBL/GenBank/DDBJ whole genome shotgun (WGS) entry which is preliminary data.</text>
</comment>
<feature type="compositionally biased region" description="Basic and acidic residues" evidence="1">
    <location>
        <begin position="244"/>
        <end position="253"/>
    </location>
</feature>
<evidence type="ECO:0000313" key="3">
    <source>
        <dbReference type="EMBL" id="GHF67991.1"/>
    </source>
</evidence>
<feature type="region of interest" description="Disordered" evidence="1">
    <location>
        <begin position="235"/>
        <end position="254"/>
    </location>
</feature>
<dbReference type="AlphaFoldDB" id="A0A919EG19"/>
<sequence length="282" mass="30024">MTTTTPVRSPLARTTTALALALALAAAPAATAAAGPAPAPAPVPSPSPSPLPAKVTGQAAGRADSTRDGWSQDGLHLSAADERKVNAYAWRAGQAERAISPQVRAAAVLSHATLVGFDQRLKSKDSLKRKVATSLREHRGQTVEQALASINDAVRYTFQWQDGQYTAGVTRAASVLAQWGNDSARWKNTWGSKHGYKGINSVWRAPRSGQPFEIQFHTAASKHAQQVTHKLYEEQRLPGTSPARKKELQRKQDAVFAAVPVPAGAARLTAPARQQQPSGPRG</sequence>
<dbReference type="EMBL" id="BNBD01000016">
    <property type="protein sequence ID" value="GHF67991.1"/>
    <property type="molecule type" value="Genomic_DNA"/>
</dbReference>
<evidence type="ECO:0000256" key="2">
    <source>
        <dbReference type="SAM" id="SignalP"/>
    </source>
</evidence>
<reference evidence="3" key="2">
    <citation type="submission" date="2020-09" db="EMBL/GenBank/DDBJ databases">
        <authorList>
            <person name="Sun Q."/>
            <person name="Ohkuma M."/>
        </authorList>
    </citation>
    <scope>NUCLEOTIDE SEQUENCE</scope>
    <source>
        <strain evidence="3">JCM 4059</strain>
    </source>
</reference>
<accession>A0A919EG19</accession>
<protein>
    <recommendedName>
        <fullName evidence="5">ATP nucleotide 3'-pyrophosphokinase</fullName>
    </recommendedName>
</protein>
<reference evidence="3" key="1">
    <citation type="journal article" date="2014" name="Int. J. Syst. Evol. Microbiol.">
        <title>Complete genome sequence of Corynebacterium casei LMG S-19264T (=DSM 44701T), isolated from a smear-ripened cheese.</title>
        <authorList>
            <consortium name="US DOE Joint Genome Institute (JGI-PGF)"/>
            <person name="Walter F."/>
            <person name="Albersmeier A."/>
            <person name="Kalinowski J."/>
            <person name="Ruckert C."/>
        </authorList>
    </citation>
    <scope>NUCLEOTIDE SEQUENCE</scope>
    <source>
        <strain evidence="3">JCM 4059</strain>
    </source>
</reference>
<evidence type="ECO:0008006" key="5">
    <source>
        <dbReference type="Google" id="ProtNLM"/>
    </source>
</evidence>